<name>A0AAU9N6P9_9ASTR</name>
<keyword evidence="2" id="KW-0472">Membrane</keyword>
<dbReference type="PANTHER" id="PTHR34188:SF11">
    <property type="entry name" value="TRANSMEMBRANE PROTEIN"/>
    <property type="match status" value="1"/>
</dbReference>
<keyword evidence="2" id="KW-1133">Transmembrane helix</keyword>
<dbReference type="Proteomes" id="UP001157418">
    <property type="component" value="Unassembled WGS sequence"/>
</dbReference>
<evidence type="ECO:0000313" key="4">
    <source>
        <dbReference type="Proteomes" id="UP001157418"/>
    </source>
</evidence>
<dbReference type="PANTHER" id="PTHR34188">
    <property type="entry name" value="OS01G0299500 PROTEIN"/>
    <property type="match status" value="1"/>
</dbReference>
<accession>A0AAU9N6P9</accession>
<dbReference type="EMBL" id="CAKMRJ010003334">
    <property type="protein sequence ID" value="CAH1431959.1"/>
    <property type="molecule type" value="Genomic_DNA"/>
</dbReference>
<keyword evidence="4" id="KW-1185">Reference proteome</keyword>
<feature type="compositionally biased region" description="Low complexity" evidence="1">
    <location>
        <begin position="96"/>
        <end position="105"/>
    </location>
</feature>
<feature type="compositionally biased region" description="Basic residues" evidence="1">
    <location>
        <begin position="140"/>
        <end position="158"/>
    </location>
</feature>
<proteinExistence type="predicted"/>
<gene>
    <name evidence="3" type="ORF">LVIROSA_LOCUS18647</name>
</gene>
<keyword evidence="2" id="KW-0812">Transmembrane</keyword>
<sequence>MIKLIHHTIDFYITLLDTTNIYDPRTDEILVYKVNAHAPAEMETNQPPKDRDTIVDIVSSESESECEGNKRAKTVVRSAVGRTALTVEASEEGECSSNSYRNSVKSSDDDYEDLESLTHHKFVKNGEHNTPLLEKTSLKEKRKISHTKKAPKPPRPRKGPSLDTADLQLVKEIAEQTMKRRARVERLKALKKRRAAKSSSPSSPSSSSSSSNSSLFAMAITVLFFLVIIFQGFGSGQSSSLSFDDSPKSSGAPSSGLISIEIGNNFNDVQQIANPPKKHVTRKIYGTSSSFVEQKSVSKSRTLVE</sequence>
<feature type="compositionally biased region" description="Low complexity" evidence="1">
    <location>
        <begin position="197"/>
        <end position="211"/>
    </location>
</feature>
<comment type="caution">
    <text evidence="3">The sequence shown here is derived from an EMBL/GenBank/DDBJ whole genome shotgun (WGS) entry which is preliminary data.</text>
</comment>
<evidence type="ECO:0008006" key="5">
    <source>
        <dbReference type="Google" id="ProtNLM"/>
    </source>
</evidence>
<feature type="region of interest" description="Disordered" evidence="1">
    <location>
        <begin position="188"/>
        <end position="211"/>
    </location>
</feature>
<evidence type="ECO:0000256" key="2">
    <source>
        <dbReference type="SAM" id="Phobius"/>
    </source>
</evidence>
<feature type="region of interest" description="Disordered" evidence="1">
    <location>
        <begin position="90"/>
        <end position="167"/>
    </location>
</feature>
<evidence type="ECO:0000313" key="3">
    <source>
        <dbReference type="EMBL" id="CAH1431959.1"/>
    </source>
</evidence>
<protein>
    <recommendedName>
        <fullName evidence="5">Transmembrane protein</fullName>
    </recommendedName>
</protein>
<dbReference type="AlphaFoldDB" id="A0AAU9N6P9"/>
<evidence type="ECO:0000256" key="1">
    <source>
        <dbReference type="SAM" id="MobiDB-lite"/>
    </source>
</evidence>
<feature type="transmembrane region" description="Helical" evidence="2">
    <location>
        <begin position="215"/>
        <end position="233"/>
    </location>
</feature>
<reference evidence="3 4" key="1">
    <citation type="submission" date="2022-01" db="EMBL/GenBank/DDBJ databases">
        <authorList>
            <person name="Xiong W."/>
            <person name="Schranz E."/>
        </authorList>
    </citation>
    <scope>NUCLEOTIDE SEQUENCE [LARGE SCALE GENOMIC DNA]</scope>
</reference>
<organism evidence="3 4">
    <name type="scientific">Lactuca virosa</name>
    <dbReference type="NCBI Taxonomy" id="75947"/>
    <lineage>
        <taxon>Eukaryota</taxon>
        <taxon>Viridiplantae</taxon>
        <taxon>Streptophyta</taxon>
        <taxon>Embryophyta</taxon>
        <taxon>Tracheophyta</taxon>
        <taxon>Spermatophyta</taxon>
        <taxon>Magnoliopsida</taxon>
        <taxon>eudicotyledons</taxon>
        <taxon>Gunneridae</taxon>
        <taxon>Pentapetalae</taxon>
        <taxon>asterids</taxon>
        <taxon>campanulids</taxon>
        <taxon>Asterales</taxon>
        <taxon>Asteraceae</taxon>
        <taxon>Cichorioideae</taxon>
        <taxon>Cichorieae</taxon>
        <taxon>Lactucinae</taxon>
        <taxon>Lactuca</taxon>
    </lineage>
</organism>